<keyword evidence="3 7" id="KW-0808">Transferase</keyword>
<dbReference type="GO" id="GO:0046872">
    <property type="term" value="F:metal ion binding"/>
    <property type="evidence" value="ECO:0007669"/>
    <property type="project" value="UniProtKB-KW"/>
</dbReference>
<organism evidence="8 9">
    <name type="scientific">Lachnospira multipara</name>
    <dbReference type="NCBI Taxonomy" id="28051"/>
    <lineage>
        <taxon>Bacteria</taxon>
        <taxon>Bacillati</taxon>
        <taxon>Bacillota</taxon>
        <taxon>Clostridia</taxon>
        <taxon>Lachnospirales</taxon>
        <taxon>Lachnospiraceae</taxon>
        <taxon>Lachnospira</taxon>
    </lineage>
</organism>
<evidence type="ECO:0000256" key="2">
    <source>
        <dbReference type="ARBA" id="ARBA00006706"/>
    </source>
</evidence>
<keyword evidence="4" id="KW-0479">Metal-binding</keyword>
<dbReference type="PANTHER" id="PTHR43281">
    <property type="entry name" value="FARNESYL DIPHOSPHATE SYNTHASE"/>
    <property type="match status" value="1"/>
</dbReference>
<evidence type="ECO:0000256" key="6">
    <source>
        <dbReference type="ARBA" id="ARBA00023229"/>
    </source>
</evidence>
<proteinExistence type="inferred from homology"/>
<dbReference type="GO" id="GO:0008299">
    <property type="term" value="P:isoprenoid biosynthetic process"/>
    <property type="evidence" value="ECO:0007669"/>
    <property type="project" value="UniProtKB-KW"/>
</dbReference>
<evidence type="ECO:0000256" key="3">
    <source>
        <dbReference type="ARBA" id="ARBA00022679"/>
    </source>
</evidence>
<keyword evidence="9" id="KW-1185">Reference proteome</keyword>
<dbReference type="CDD" id="cd00685">
    <property type="entry name" value="Trans_IPPS_HT"/>
    <property type="match status" value="1"/>
</dbReference>
<evidence type="ECO:0000256" key="4">
    <source>
        <dbReference type="ARBA" id="ARBA00022723"/>
    </source>
</evidence>
<gene>
    <name evidence="8" type="ORF">SAMN05216537_101188</name>
</gene>
<dbReference type="GO" id="GO:0004659">
    <property type="term" value="F:prenyltransferase activity"/>
    <property type="evidence" value="ECO:0007669"/>
    <property type="project" value="InterPro"/>
</dbReference>
<dbReference type="InterPro" id="IPR000092">
    <property type="entry name" value="Polyprenyl_synt"/>
</dbReference>
<dbReference type="InterPro" id="IPR008949">
    <property type="entry name" value="Isoprenoid_synthase_dom_sf"/>
</dbReference>
<evidence type="ECO:0000313" key="9">
    <source>
        <dbReference type="Proteomes" id="UP000236726"/>
    </source>
</evidence>
<keyword evidence="6" id="KW-0414">Isoprene biosynthesis</keyword>
<comment type="similarity">
    <text evidence="2 7">Belongs to the FPP/GGPP synthase family.</text>
</comment>
<evidence type="ECO:0000256" key="1">
    <source>
        <dbReference type="ARBA" id="ARBA00001946"/>
    </source>
</evidence>
<dbReference type="EMBL" id="FNUL01000001">
    <property type="protein sequence ID" value="SEF39878.1"/>
    <property type="molecule type" value="Genomic_DNA"/>
</dbReference>
<dbReference type="SUPFAM" id="SSF48576">
    <property type="entry name" value="Terpenoid synthases"/>
    <property type="match status" value="1"/>
</dbReference>
<dbReference type="InterPro" id="IPR033749">
    <property type="entry name" value="Polyprenyl_synt_CS"/>
</dbReference>
<name>A0A1H5RQ62_9FIRM</name>
<dbReference type="Proteomes" id="UP000236726">
    <property type="component" value="Unassembled WGS sequence"/>
</dbReference>
<evidence type="ECO:0000256" key="7">
    <source>
        <dbReference type="RuleBase" id="RU004466"/>
    </source>
</evidence>
<dbReference type="PROSITE" id="PS00444">
    <property type="entry name" value="POLYPRENYL_SYNTHASE_2"/>
    <property type="match status" value="1"/>
</dbReference>
<reference evidence="8 9" key="1">
    <citation type="submission" date="2016-10" db="EMBL/GenBank/DDBJ databases">
        <authorList>
            <person name="de Groot N.N."/>
        </authorList>
    </citation>
    <scope>NUCLEOTIDE SEQUENCE [LARGE SCALE GENOMIC DNA]</scope>
    <source>
        <strain evidence="8 9">D15d</strain>
    </source>
</reference>
<sequence length="337" mass="37573">MKMERLKRQMENFKEQLTSQVDFINDIIDERLPKEEGYALEVIKAMNYSVDAGGKRIRPLIMLESYRLCGGNDCNVLYDFMAALECIHTYSLVHDDLPAMDNDEYRRGKLTTHKAFGEDMAILAGDGLLNYAAELILNRVNEISKDAKEKINKLLDSDLNEANMTIVKDKIKAETKIITNATNAANVILSKAGIYGMVGGQCLDVYLTNKPVKAEELDYIFKNKTAALIECAFMAGGYLAGANEETIAKLELAGRFIGLAFQIQDDILDVTSTTDELGKPVGSDDKNNKTTYVTLYGMDKANEDVNSYSRKGIEILEEIGNNEFLIELAVMLIGRKN</sequence>
<keyword evidence="5" id="KW-0460">Magnesium</keyword>
<dbReference type="PANTHER" id="PTHR43281:SF1">
    <property type="entry name" value="FARNESYL DIPHOSPHATE SYNTHASE"/>
    <property type="match status" value="1"/>
</dbReference>
<evidence type="ECO:0000256" key="5">
    <source>
        <dbReference type="ARBA" id="ARBA00022842"/>
    </source>
</evidence>
<evidence type="ECO:0000313" key="8">
    <source>
        <dbReference type="EMBL" id="SEF39878.1"/>
    </source>
</evidence>
<dbReference type="PROSITE" id="PS00723">
    <property type="entry name" value="POLYPRENYL_SYNTHASE_1"/>
    <property type="match status" value="1"/>
</dbReference>
<protein>
    <submittedName>
        <fullName evidence="8">Geranylgeranyl diphosphate synthase, type II</fullName>
    </submittedName>
</protein>
<dbReference type="Gene3D" id="1.10.600.10">
    <property type="entry name" value="Farnesyl Diphosphate Synthase"/>
    <property type="match status" value="1"/>
</dbReference>
<dbReference type="Pfam" id="PF00348">
    <property type="entry name" value="polyprenyl_synt"/>
    <property type="match status" value="1"/>
</dbReference>
<dbReference type="AlphaFoldDB" id="A0A1H5RQ62"/>
<dbReference type="SFLD" id="SFLDS00005">
    <property type="entry name" value="Isoprenoid_Synthase_Type_I"/>
    <property type="match status" value="1"/>
</dbReference>
<accession>A0A1H5RQ62</accession>
<comment type="cofactor">
    <cofactor evidence="1">
        <name>Mg(2+)</name>
        <dbReference type="ChEBI" id="CHEBI:18420"/>
    </cofactor>
</comment>